<evidence type="ECO:0000256" key="2">
    <source>
        <dbReference type="ARBA" id="ARBA00023002"/>
    </source>
</evidence>
<dbReference type="InterPro" id="IPR020904">
    <property type="entry name" value="Sc_DH/Rdtase_CS"/>
</dbReference>
<dbReference type="GO" id="GO:0048038">
    <property type="term" value="F:quinone binding"/>
    <property type="evidence" value="ECO:0007669"/>
    <property type="project" value="TreeGrafter"/>
</dbReference>
<evidence type="ECO:0000256" key="1">
    <source>
        <dbReference type="ARBA" id="ARBA00006484"/>
    </source>
</evidence>
<dbReference type="PANTHER" id="PTHR42760">
    <property type="entry name" value="SHORT-CHAIN DEHYDROGENASES/REDUCTASES FAMILY MEMBER"/>
    <property type="match status" value="1"/>
</dbReference>
<dbReference type="Gene3D" id="3.40.50.720">
    <property type="entry name" value="NAD(P)-binding Rossmann-like Domain"/>
    <property type="match status" value="1"/>
</dbReference>
<sequence length="258" mass="28306">MYSNWNFKESLKDCSVLVTGGSKGIGYHSALAFAENGSKVAVLARDGKDIQEAVRLLRKTGNENIVGIQGDISNQEENKQILQKVVTAFGSVDVLVNSAGINRPKSTLEITEEDWDQILDINLKGAFFLSQEVCNQMVQQKSGKIINISSQMGHVGYYGRTAYCASKGGLELMTKAMAVELAEYNIQINTVAPTFIETSLTEEYFKDDYFKEKVINNIPLKKIGKPKDVVGAVLYLASDMSNLVTGTSLKVDGGWTAW</sequence>
<protein>
    <submittedName>
        <fullName evidence="3">2-deoxy-D-gluconate 3-dehydrogenase</fullName>
    </submittedName>
</protein>
<dbReference type="CDD" id="cd05233">
    <property type="entry name" value="SDR_c"/>
    <property type="match status" value="1"/>
</dbReference>
<evidence type="ECO:0000313" key="4">
    <source>
        <dbReference type="Proteomes" id="UP000198853"/>
    </source>
</evidence>
<dbReference type="GO" id="GO:0016616">
    <property type="term" value="F:oxidoreductase activity, acting on the CH-OH group of donors, NAD or NADP as acceptor"/>
    <property type="evidence" value="ECO:0007669"/>
    <property type="project" value="TreeGrafter"/>
</dbReference>
<dbReference type="PRINTS" id="PR00080">
    <property type="entry name" value="SDRFAMILY"/>
</dbReference>
<evidence type="ECO:0000313" key="3">
    <source>
        <dbReference type="EMBL" id="SDI68354.1"/>
    </source>
</evidence>
<dbReference type="AlphaFoldDB" id="A0A1G8MKH1"/>
<dbReference type="PROSITE" id="PS00061">
    <property type="entry name" value="ADH_SHORT"/>
    <property type="match status" value="1"/>
</dbReference>
<name>A0A1G8MKH1_9BACI</name>
<dbReference type="GO" id="GO:0008206">
    <property type="term" value="P:bile acid metabolic process"/>
    <property type="evidence" value="ECO:0007669"/>
    <property type="project" value="UniProtKB-ARBA"/>
</dbReference>
<proteinExistence type="inferred from homology"/>
<reference evidence="3 4" key="1">
    <citation type="submission" date="2016-10" db="EMBL/GenBank/DDBJ databases">
        <authorList>
            <person name="de Groot N.N."/>
        </authorList>
    </citation>
    <scope>NUCLEOTIDE SEQUENCE [LARGE SCALE GENOMIC DNA]</scope>
    <source>
        <strain evidence="3 4">DSM 21771</strain>
    </source>
</reference>
<keyword evidence="2" id="KW-0560">Oxidoreductase</keyword>
<organism evidence="3 4">
    <name type="scientific">Natribacillus halophilus</name>
    <dbReference type="NCBI Taxonomy" id="549003"/>
    <lineage>
        <taxon>Bacteria</taxon>
        <taxon>Bacillati</taxon>
        <taxon>Bacillota</taxon>
        <taxon>Bacilli</taxon>
        <taxon>Bacillales</taxon>
        <taxon>Bacillaceae</taxon>
        <taxon>Natribacillus</taxon>
    </lineage>
</organism>
<dbReference type="EMBL" id="FNEN01000004">
    <property type="protein sequence ID" value="SDI68354.1"/>
    <property type="molecule type" value="Genomic_DNA"/>
</dbReference>
<dbReference type="InterPro" id="IPR036291">
    <property type="entry name" value="NAD(P)-bd_dom_sf"/>
</dbReference>
<dbReference type="SUPFAM" id="SSF51735">
    <property type="entry name" value="NAD(P)-binding Rossmann-fold domains"/>
    <property type="match status" value="1"/>
</dbReference>
<dbReference type="InterPro" id="IPR002347">
    <property type="entry name" value="SDR_fam"/>
</dbReference>
<comment type="similarity">
    <text evidence="1">Belongs to the short-chain dehydrogenases/reductases (SDR) family.</text>
</comment>
<dbReference type="OrthoDB" id="9803333at2"/>
<accession>A0A1G8MKH1</accession>
<gene>
    <name evidence="3" type="ORF">SAMN04488123_104211</name>
</gene>
<dbReference type="NCBIfam" id="NF005559">
    <property type="entry name" value="PRK07231.1"/>
    <property type="match status" value="1"/>
</dbReference>
<keyword evidence="4" id="KW-1185">Reference proteome</keyword>
<dbReference type="Pfam" id="PF13561">
    <property type="entry name" value="adh_short_C2"/>
    <property type="match status" value="1"/>
</dbReference>
<dbReference type="PANTHER" id="PTHR42760:SF133">
    <property type="entry name" value="3-OXOACYL-[ACYL-CARRIER-PROTEIN] REDUCTASE"/>
    <property type="match status" value="1"/>
</dbReference>
<dbReference type="PRINTS" id="PR00081">
    <property type="entry name" value="GDHRDH"/>
</dbReference>
<dbReference type="RefSeq" id="WP_090397429.1">
    <property type="nucleotide sequence ID" value="NZ_FNEN01000004.1"/>
</dbReference>
<dbReference type="FunFam" id="3.40.50.720:FF:000084">
    <property type="entry name" value="Short-chain dehydrogenase reductase"/>
    <property type="match status" value="1"/>
</dbReference>
<dbReference type="GO" id="GO:0006633">
    <property type="term" value="P:fatty acid biosynthetic process"/>
    <property type="evidence" value="ECO:0007669"/>
    <property type="project" value="TreeGrafter"/>
</dbReference>
<dbReference type="Proteomes" id="UP000198853">
    <property type="component" value="Unassembled WGS sequence"/>
</dbReference>